<evidence type="ECO:0000256" key="1">
    <source>
        <dbReference type="ARBA" id="ARBA00004163"/>
    </source>
</evidence>
<gene>
    <name evidence="12" type="ORF">PVAR5_7076</name>
</gene>
<dbReference type="InParanoid" id="V5FKH4"/>
<dbReference type="CDD" id="cd15860">
    <property type="entry name" value="SNARE_USE1"/>
    <property type="match status" value="1"/>
</dbReference>
<dbReference type="HOGENOM" id="CLU_027976_0_0_1"/>
<name>V5FKH4_BYSSN</name>
<evidence type="ECO:0000313" key="13">
    <source>
        <dbReference type="Proteomes" id="UP000018001"/>
    </source>
</evidence>
<keyword evidence="8 11" id="KW-1133">Transmembrane helix</keyword>
<evidence type="ECO:0000256" key="10">
    <source>
        <dbReference type="SAM" id="MobiDB-lite"/>
    </source>
</evidence>
<feature type="region of interest" description="Disordered" evidence="10">
    <location>
        <begin position="181"/>
        <end position="234"/>
    </location>
</feature>
<evidence type="ECO:0000313" key="12">
    <source>
        <dbReference type="EMBL" id="GAD98384.1"/>
    </source>
</evidence>
<comment type="similarity">
    <text evidence="2">Belongs to the USE1 family.</text>
</comment>
<keyword evidence="9 11" id="KW-0472">Membrane</keyword>
<dbReference type="GO" id="GO:0015031">
    <property type="term" value="P:protein transport"/>
    <property type="evidence" value="ECO:0007669"/>
    <property type="project" value="UniProtKB-KW"/>
</dbReference>
<protein>
    <recommendedName>
        <fullName evidence="14">Synaptobrevin</fullName>
    </recommendedName>
</protein>
<dbReference type="GO" id="GO:0005484">
    <property type="term" value="F:SNAP receptor activity"/>
    <property type="evidence" value="ECO:0007669"/>
    <property type="project" value="TreeGrafter"/>
</dbReference>
<keyword evidence="4 11" id="KW-0812">Transmembrane</keyword>
<keyword evidence="5" id="KW-0256">Endoplasmic reticulum</keyword>
<evidence type="ECO:0000256" key="11">
    <source>
        <dbReference type="SAM" id="Phobius"/>
    </source>
</evidence>
<feature type="compositionally biased region" description="Low complexity" evidence="10">
    <location>
        <begin position="192"/>
        <end position="217"/>
    </location>
</feature>
<accession>V5FKH4</accession>
<evidence type="ECO:0008006" key="14">
    <source>
        <dbReference type="Google" id="ProtNLM"/>
    </source>
</evidence>
<comment type="subcellular location">
    <subcellularLocation>
        <location evidence="1">Endoplasmic reticulum membrane</location>
        <topology evidence="1">Single-pass type IV membrane protein</topology>
    </subcellularLocation>
</comment>
<reference evidence="13" key="1">
    <citation type="journal article" date="2014" name="Genome Announc.">
        <title>Draft genome sequence of the formaldehyde-resistant fungus Byssochlamys spectabilis No. 5 (anamorph Paecilomyces variotii No. 5) (NBRC109023).</title>
        <authorList>
            <person name="Oka T."/>
            <person name="Ekino K."/>
            <person name="Fukuda K."/>
            <person name="Nomura Y."/>
        </authorList>
    </citation>
    <scope>NUCLEOTIDE SEQUENCE [LARGE SCALE GENOMIC DNA]</scope>
    <source>
        <strain evidence="13">No. 5 / NBRC 109023</strain>
    </source>
</reference>
<dbReference type="Pfam" id="PF09753">
    <property type="entry name" value="Use1"/>
    <property type="match status" value="1"/>
</dbReference>
<feature type="compositionally biased region" description="Acidic residues" evidence="10">
    <location>
        <begin position="113"/>
        <end position="132"/>
    </location>
</feature>
<evidence type="ECO:0000256" key="9">
    <source>
        <dbReference type="ARBA" id="ARBA00023136"/>
    </source>
</evidence>
<evidence type="ECO:0000256" key="7">
    <source>
        <dbReference type="ARBA" id="ARBA00022927"/>
    </source>
</evidence>
<dbReference type="Proteomes" id="UP000018001">
    <property type="component" value="Unassembled WGS sequence"/>
</dbReference>
<dbReference type="GO" id="GO:0006890">
    <property type="term" value="P:retrograde vesicle-mediated transport, Golgi to endoplasmic reticulum"/>
    <property type="evidence" value="ECO:0007669"/>
    <property type="project" value="TreeGrafter"/>
</dbReference>
<keyword evidence="3" id="KW-0813">Transport</keyword>
<sequence>MTRTIYRPVAAEESDLAVLNLSRLLSRLEHNLLSPSADLKPLRQSEFHRARVGANLEYARSLLVQIERSLPKIKPVDRRHSIQTDITRKRQTLKLLKDRLDAISVDAEMLGAEGDEEDIDTGISSEEGDEDLLATPGESAEEENGVENEVPLAEGVSQRYIEEEGLRAPIEDVSVPATTTDAALRNRHNRQPSTSLSTAAAATGTTTGSSVPTASPSLPKTQATESTLDSHREEQENLTDSLLSLATQLRESSQSFQTSLEAEKSVLARAVEGLDRNITGMDAAGRRMGLLRRMSEGKGWWGRVLMYVWIFGLWLVAVGIVFLGPKLRF</sequence>
<evidence type="ECO:0000256" key="6">
    <source>
        <dbReference type="ARBA" id="ARBA00022892"/>
    </source>
</evidence>
<keyword evidence="13" id="KW-1185">Reference proteome</keyword>
<evidence type="ECO:0000256" key="3">
    <source>
        <dbReference type="ARBA" id="ARBA00022448"/>
    </source>
</evidence>
<evidence type="ECO:0000256" key="2">
    <source>
        <dbReference type="ARBA" id="ARBA00007891"/>
    </source>
</evidence>
<comment type="caution">
    <text evidence="12">The sequence shown here is derived from an EMBL/GenBank/DDBJ whole genome shotgun (WGS) entry which is preliminary data.</text>
</comment>
<dbReference type="PANTHER" id="PTHR13050:SF7">
    <property type="entry name" value="VESICLE TRANSPORT PROTEIN USE1"/>
    <property type="match status" value="1"/>
</dbReference>
<dbReference type="eggNOG" id="ENOG502SCD1">
    <property type="taxonomic scope" value="Eukaryota"/>
</dbReference>
<dbReference type="PANTHER" id="PTHR13050">
    <property type="entry name" value="USE1-LIKE PROTEIN"/>
    <property type="match status" value="1"/>
</dbReference>
<dbReference type="AlphaFoldDB" id="V5FKH4"/>
<evidence type="ECO:0000256" key="8">
    <source>
        <dbReference type="ARBA" id="ARBA00022989"/>
    </source>
</evidence>
<dbReference type="InterPro" id="IPR019150">
    <property type="entry name" value="Vesicle_transport_protein_Use1"/>
</dbReference>
<evidence type="ECO:0000256" key="5">
    <source>
        <dbReference type="ARBA" id="ARBA00022824"/>
    </source>
</evidence>
<dbReference type="OrthoDB" id="3231855at2759"/>
<organism evidence="12 13">
    <name type="scientific">Byssochlamys spectabilis (strain No. 5 / NBRC 109023)</name>
    <name type="common">Paecilomyces variotii</name>
    <dbReference type="NCBI Taxonomy" id="1356009"/>
    <lineage>
        <taxon>Eukaryota</taxon>
        <taxon>Fungi</taxon>
        <taxon>Dikarya</taxon>
        <taxon>Ascomycota</taxon>
        <taxon>Pezizomycotina</taxon>
        <taxon>Eurotiomycetes</taxon>
        <taxon>Eurotiomycetidae</taxon>
        <taxon>Eurotiales</taxon>
        <taxon>Thermoascaceae</taxon>
        <taxon>Paecilomyces</taxon>
    </lineage>
</organism>
<keyword evidence="7" id="KW-0653">Protein transport</keyword>
<keyword evidence="6" id="KW-0931">ER-Golgi transport</keyword>
<feature type="compositionally biased region" description="Polar residues" evidence="10">
    <location>
        <begin position="218"/>
        <end position="227"/>
    </location>
</feature>
<dbReference type="GO" id="GO:0031201">
    <property type="term" value="C:SNARE complex"/>
    <property type="evidence" value="ECO:0007669"/>
    <property type="project" value="TreeGrafter"/>
</dbReference>
<feature type="region of interest" description="Disordered" evidence="10">
    <location>
        <begin position="112"/>
        <end position="148"/>
    </location>
</feature>
<dbReference type="EMBL" id="BAUL01000242">
    <property type="protein sequence ID" value="GAD98384.1"/>
    <property type="molecule type" value="Genomic_DNA"/>
</dbReference>
<feature type="transmembrane region" description="Helical" evidence="11">
    <location>
        <begin position="300"/>
        <end position="323"/>
    </location>
</feature>
<proteinExistence type="inferred from homology"/>
<evidence type="ECO:0000256" key="4">
    <source>
        <dbReference type="ARBA" id="ARBA00022692"/>
    </source>
</evidence>
<dbReference type="GO" id="GO:0005789">
    <property type="term" value="C:endoplasmic reticulum membrane"/>
    <property type="evidence" value="ECO:0007669"/>
    <property type="project" value="UniProtKB-SubCell"/>
</dbReference>